<dbReference type="InterPro" id="IPR051319">
    <property type="entry name" value="Oligoribo/pAp-PDE_c-di-AMP_PDE"/>
</dbReference>
<dbReference type="Gene3D" id="3.10.310.30">
    <property type="match status" value="1"/>
</dbReference>
<proteinExistence type="predicted"/>
<comment type="caution">
    <text evidence="3">The sequence shown here is derived from an EMBL/GenBank/DDBJ whole genome shotgun (WGS) entry which is preliminary data.</text>
</comment>
<dbReference type="EC" id="3.1.3.7" evidence="3"/>
<keyword evidence="3" id="KW-0378">Hydrolase</keyword>
<dbReference type="SUPFAM" id="SSF64182">
    <property type="entry name" value="DHH phosphoesterases"/>
    <property type="match status" value="1"/>
</dbReference>
<evidence type="ECO:0000259" key="2">
    <source>
        <dbReference type="Pfam" id="PF02272"/>
    </source>
</evidence>
<dbReference type="InterPro" id="IPR001667">
    <property type="entry name" value="DDH_dom"/>
</dbReference>
<dbReference type="InterPro" id="IPR003156">
    <property type="entry name" value="DHHA1_dom"/>
</dbReference>
<dbReference type="InterPro" id="IPR038763">
    <property type="entry name" value="DHH_sf"/>
</dbReference>
<dbReference type="Proteomes" id="UP001546774">
    <property type="component" value="Unassembled WGS sequence"/>
</dbReference>
<gene>
    <name evidence="3" type="ORF">WMO37_03200</name>
</gene>
<protein>
    <submittedName>
        <fullName evidence="3">Bifunctional oligoribonuclease/PAP phosphatase NrnA</fullName>
        <ecNumber evidence="3">3.1.3.7</ecNumber>
    </submittedName>
</protein>
<evidence type="ECO:0000313" key="3">
    <source>
        <dbReference type="EMBL" id="MEQ2554021.1"/>
    </source>
</evidence>
<dbReference type="PANTHER" id="PTHR47618">
    <property type="entry name" value="BIFUNCTIONAL OLIGORIBONUCLEASE AND PAP PHOSPHATASE NRNA"/>
    <property type="match status" value="1"/>
</dbReference>
<dbReference type="Gene3D" id="3.90.1640.10">
    <property type="entry name" value="inorganic pyrophosphatase (n-terminal core)"/>
    <property type="match status" value="1"/>
</dbReference>
<feature type="domain" description="DDH" evidence="1">
    <location>
        <begin position="13"/>
        <end position="152"/>
    </location>
</feature>
<keyword evidence="4" id="KW-1185">Reference proteome</keyword>
<feature type="domain" description="DHHA1" evidence="2">
    <location>
        <begin position="229"/>
        <end position="306"/>
    </location>
</feature>
<evidence type="ECO:0000313" key="4">
    <source>
        <dbReference type="Proteomes" id="UP001546774"/>
    </source>
</evidence>
<organism evidence="3 4">
    <name type="scientific">Lachnospira intestinalis</name>
    <dbReference type="NCBI Taxonomy" id="3133158"/>
    <lineage>
        <taxon>Bacteria</taxon>
        <taxon>Bacillati</taxon>
        <taxon>Bacillota</taxon>
        <taxon>Clostridia</taxon>
        <taxon>Lachnospirales</taxon>
        <taxon>Lachnospiraceae</taxon>
        <taxon>Lachnospira</taxon>
    </lineage>
</organism>
<dbReference type="Pfam" id="PF02272">
    <property type="entry name" value="DHHA1"/>
    <property type="match status" value="1"/>
</dbReference>
<name>A0ABV1H3Y9_9FIRM</name>
<evidence type="ECO:0000259" key="1">
    <source>
        <dbReference type="Pfam" id="PF01368"/>
    </source>
</evidence>
<accession>A0ABV1H3Y9</accession>
<reference evidence="3" key="1">
    <citation type="submission" date="2024-03" db="EMBL/GenBank/DDBJ databases">
        <title>Human intestinal bacterial collection.</title>
        <authorList>
            <person name="Pauvert C."/>
            <person name="Hitch T.C.A."/>
            <person name="Clavel T."/>
        </authorList>
    </citation>
    <scope>NUCLEOTIDE SEQUENCE [LARGE SCALE GENOMIC DNA]</scope>
    <source>
        <strain evidence="3">CLA-AA-H89B</strain>
    </source>
</reference>
<dbReference type="GO" id="GO:0008441">
    <property type="term" value="F:3'(2'),5'-bisphosphate nucleotidase activity"/>
    <property type="evidence" value="ECO:0007669"/>
    <property type="project" value="UniProtKB-EC"/>
</dbReference>
<dbReference type="EMBL" id="JBBMFS010000002">
    <property type="protein sequence ID" value="MEQ2554021.1"/>
    <property type="molecule type" value="Genomic_DNA"/>
</dbReference>
<dbReference type="PANTHER" id="PTHR47618:SF1">
    <property type="entry name" value="BIFUNCTIONAL OLIGORIBONUCLEASE AND PAP PHOSPHATASE NRNA"/>
    <property type="match status" value="1"/>
</dbReference>
<sequence>MNVLEELKGAETVGITGHIRPDGDCIGSCMGLYSYLKDNCPQLDVTVYLETPGSEFHYIRDIDKIQTIPDIKKEYDVFFVLDCSSLDRIEPFHSCFENAKKTVCIDHHISNGSFADVNVVDAQASSACEVLYRTLEDDKISKDTAACIYTGIVHDTGVFKYSSTSAQTMLIAGKMMEKGIDYSDIIDNSFYTKTYIQNQILGRALLESVLFYDGKCIFSLVTQDEMNFYGVTGRELGGIVEQLRLTEGVEVAIFLYQTGEEEYKVSLRSKKVIDVSKIAMHYGGGGHIRAAGFTANGAVHDIINNIGARIEEQYNALSGAENVE</sequence>
<dbReference type="Pfam" id="PF01368">
    <property type="entry name" value="DHH"/>
    <property type="match status" value="1"/>
</dbReference>